<dbReference type="Bgee" id="ENSLACG00000008737">
    <property type="expression patterns" value="Expressed in pelvic fin and 1 other cell type or tissue"/>
</dbReference>
<dbReference type="Proteomes" id="UP000008672">
    <property type="component" value="Unassembled WGS sequence"/>
</dbReference>
<dbReference type="PANTHER" id="PTHR13060">
    <property type="entry name" value="SGT1 PROTEIN HSGT1 SUPPRESSOR OF GCR2"/>
    <property type="match status" value="1"/>
</dbReference>
<evidence type="ECO:0000256" key="1">
    <source>
        <dbReference type="SAM" id="MobiDB-lite"/>
    </source>
</evidence>
<dbReference type="OMA" id="TKDYIWQ"/>
<feature type="region of interest" description="Disordered" evidence="1">
    <location>
        <begin position="557"/>
        <end position="585"/>
    </location>
</feature>
<reference evidence="2" key="2">
    <citation type="submission" date="2025-08" db="UniProtKB">
        <authorList>
            <consortium name="Ensembl"/>
        </authorList>
    </citation>
    <scope>IDENTIFICATION</scope>
</reference>
<reference evidence="3" key="1">
    <citation type="submission" date="2011-08" db="EMBL/GenBank/DDBJ databases">
        <title>The draft genome of Latimeria chalumnae.</title>
        <authorList>
            <person name="Di Palma F."/>
            <person name="Alfoldi J."/>
            <person name="Johnson J."/>
            <person name="Berlin A."/>
            <person name="Gnerre S."/>
            <person name="Jaffe D."/>
            <person name="MacCallum I."/>
            <person name="Young S."/>
            <person name="Walker B.J."/>
            <person name="Lander E."/>
            <person name="Lindblad-Toh K."/>
        </authorList>
    </citation>
    <scope>NUCLEOTIDE SEQUENCE [LARGE SCALE GENOMIC DNA]</scope>
    <source>
        <strain evidence="3">Wild caught</strain>
    </source>
</reference>
<dbReference type="EMBL" id="AFYH01171882">
    <property type="status" value="NOT_ANNOTATED_CDS"/>
    <property type="molecule type" value="Genomic_DNA"/>
</dbReference>
<dbReference type="AlphaFoldDB" id="H3AJU0"/>
<evidence type="ECO:0000313" key="2">
    <source>
        <dbReference type="Ensembl" id="ENSLACP00000009911.1"/>
    </source>
</evidence>
<proteinExistence type="predicted"/>
<keyword evidence="3" id="KW-1185">Reference proteome</keyword>
<dbReference type="GeneTree" id="ENSGT00390000015361"/>
<sequence>MEGEKKLMTVEDVVWYRLYLITAEPSDPDSLRELLQQYIEKILAQFASILVNYIWQNQPFNLKYKPSKGDIPAHIGGVTNFGDNIEDEWFIVYLIKQITREFPQLTASIEDNDGQFLLIEAAEYLPKWLNPEISSNRVFFYHGELYIILVPQNPGELSLPTNNLTIPQALALLSTQSEKCLATESIQAAVNKRIKGYPEKIHSNLHQAFCYLPARAAELLKQRPCLVAPAVQAFYLRDPVDLQACRTFKFFPPETRVMTLVTFSRCLYAQLLQQKFVPDQRSGYTLPSRSHHHYKSYELGMKLAHGFEILCSKCSKPSSHSKSSISSNSLWKGLLNSLEKNDYFKGELEGSAKYKELLETAMLYFQQSVHKPNSSAAAGPGEEIYQLLQSLPCNMEKLRKEEDSLPLEDDDSWLEISPQELDQMLEEVSSNKEPKSTGKEEGDDYDLTEVSESMKAFISKVSTHEGAEAPWSSSDAQVTFDVNSFTSAIERILGVSSDELDSDDLEDEEFLDSDQEVDGEVKGEGSLFSAEMETIRTYMEEMDRELSCTHIGKSFTKHKMPAAGEGSADSEDETSGSGADANTHPVDVDLNLVTNFLESYSSQAGLAGPATNILQTMGVHLPDNTDNFPTNHPSWK</sequence>
<dbReference type="eggNOG" id="KOG2406">
    <property type="taxonomic scope" value="Eukaryota"/>
</dbReference>
<dbReference type="EMBL" id="AFYH01171884">
    <property type="status" value="NOT_ANNOTATED_CDS"/>
    <property type="molecule type" value="Genomic_DNA"/>
</dbReference>
<name>H3AJU0_LATCH</name>
<dbReference type="InterPro" id="IPR010770">
    <property type="entry name" value="Ecd"/>
</dbReference>
<gene>
    <name evidence="2" type="primary">ECD</name>
</gene>
<accession>H3AJU0</accession>
<dbReference type="EMBL" id="AFYH01171883">
    <property type="status" value="NOT_ANNOTATED_CDS"/>
    <property type="molecule type" value="Genomic_DNA"/>
</dbReference>
<evidence type="ECO:0000313" key="3">
    <source>
        <dbReference type="Proteomes" id="UP000008672"/>
    </source>
</evidence>
<dbReference type="EMBL" id="AFYH01171881">
    <property type="status" value="NOT_ANNOTATED_CDS"/>
    <property type="molecule type" value="Genomic_DNA"/>
</dbReference>
<dbReference type="PANTHER" id="PTHR13060:SF0">
    <property type="entry name" value="PROTEIN ECDYSONELESS HOMOLOG"/>
    <property type="match status" value="1"/>
</dbReference>
<reference evidence="2" key="3">
    <citation type="submission" date="2025-09" db="UniProtKB">
        <authorList>
            <consortium name="Ensembl"/>
        </authorList>
    </citation>
    <scope>IDENTIFICATION</scope>
</reference>
<dbReference type="InParanoid" id="H3AJU0"/>
<protein>
    <submittedName>
        <fullName evidence="2">Ecdysoneless cell cycle regulator</fullName>
    </submittedName>
</protein>
<dbReference type="STRING" id="7897.ENSLACP00000009911"/>
<dbReference type="Pfam" id="PF07093">
    <property type="entry name" value="SGT1"/>
    <property type="match status" value="1"/>
</dbReference>
<organism evidence="2 3">
    <name type="scientific">Latimeria chalumnae</name>
    <name type="common">Coelacanth</name>
    <dbReference type="NCBI Taxonomy" id="7897"/>
    <lineage>
        <taxon>Eukaryota</taxon>
        <taxon>Metazoa</taxon>
        <taxon>Chordata</taxon>
        <taxon>Craniata</taxon>
        <taxon>Vertebrata</taxon>
        <taxon>Euteleostomi</taxon>
        <taxon>Coelacanthiformes</taxon>
        <taxon>Coelacanthidae</taxon>
        <taxon>Latimeria</taxon>
    </lineage>
</organism>
<dbReference type="GO" id="GO:0005634">
    <property type="term" value="C:nucleus"/>
    <property type="evidence" value="ECO:0007669"/>
    <property type="project" value="TreeGrafter"/>
</dbReference>
<dbReference type="FunCoup" id="H3AJU0">
    <property type="interactions" value="3616"/>
</dbReference>
<dbReference type="Ensembl" id="ENSLACT00000009987.1">
    <property type="protein sequence ID" value="ENSLACP00000009911.1"/>
    <property type="gene ID" value="ENSLACG00000008737.2"/>
</dbReference>